<gene>
    <name evidence="2" type="ORF">BsIDN1_32920</name>
</gene>
<dbReference type="EMBL" id="AP021906">
    <property type="protein sequence ID" value="BBP89674.1"/>
    <property type="molecule type" value="Genomic_DNA"/>
</dbReference>
<proteinExistence type="predicted"/>
<keyword evidence="1" id="KW-0472">Membrane</keyword>
<evidence type="ECO:0000313" key="2">
    <source>
        <dbReference type="EMBL" id="BBP89674.1"/>
    </source>
</evidence>
<evidence type="ECO:0000256" key="1">
    <source>
        <dbReference type="SAM" id="Phobius"/>
    </source>
</evidence>
<name>A0A5S9MBZ4_BACIA</name>
<protein>
    <submittedName>
        <fullName evidence="2">Uncharacterized protein</fullName>
    </submittedName>
</protein>
<feature type="transmembrane region" description="Helical" evidence="1">
    <location>
        <begin position="65"/>
        <end position="87"/>
    </location>
</feature>
<sequence length="93" mass="10367">MGYVLSITGSYVLSIIFSILVPSFLSILLTAYSFEYTKKDTPEDLEENEGASGNSFLMNVRGASCFVWCCHLIFVIFRIIFITSFVVSSEDDG</sequence>
<reference evidence="2 3" key="1">
    <citation type="submission" date="2019-12" db="EMBL/GenBank/DDBJ databases">
        <title>Full genome sequence of a Bacillus safensis strain isolated from commercially available natto in Indonesia.</title>
        <authorList>
            <person name="Yoshida M."/>
            <person name="Uomi M."/>
            <person name="Waturangi D."/>
            <person name="Ekaputri J.J."/>
            <person name="Setiamarga D.H.E."/>
        </authorList>
    </citation>
    <scope>NUCLEOTIDE SEQUENCE [LARGE SCALE GENOMIC DNA]</scope>
    <source>
        <strain evidence="2 3">IDN1</strain>
    </source>
</reference>
<dbReference type="Proteomes" id="UP000464658">
    <property type="component" value="Chromosome"/>
</dbReference>
<accession>A0A5S9MBZ4</accession>
<evidence type="ECO:0000313" key="3">
    <source>
        <dbReference type="Proteomes" id="UP000464658"/>
    </source>
</evidence>
<keyword evidence="1" id="KW-1133">Transmembrane helix</keyword>
<keyword evidence="1" id="KW-0812">Transmembrane</keyword>
<feature type="transmembrane region" description="Helical" evidence="1">
    <location>
        <begin position="12"/>
        <end position="32"/>
    </location>
</feature>
<dbReference type="AlphaFoldDB" id="A0A5S9MBZ4"/>
<organism evidence="2 3">
    <name type="scientific">Bacillus safensis</name>
    <dbReference type="NCBI Taxonomy" id="561879"/>
    <lineage>
        <taxon>Bacteria</taxon>
        <taxon>Bacillati</taxon>
        <taxon>Bacillota</taxon>
        <taxon>Bacilli</taxon>
        <taxon>Bacillales</taxon>
        <taxon>Bacillaceae</taxon>
        <taxon>Bacillus</taxon>
    </lineage>
</organism>